<comment type="caution">
    <text evidence="1">The sequence shown here is derived from an EMBL/GenBank/DDBJ whole genome shotgun (WGS) entry which is preliminary data.</text>
</comment>
<dbReference type="AlphaFoldDB" id="A0A9P6EPH0"/>
<dbReference type="OrthoDB" id="248923at2759"/>
<name>A0A9P6EPH0_9FUNG</name>
<keyword evidence="2" id="KW-1185">Reference proteome</keyword>
<dbReference type="EMBL" id="JAABOA010008550">
    <property type="protein sequence ID" value="KAF9532724.1"/>
    <property type="molecule type" value="Genomic_DNA"/>
</dbReference>
<reference evidence="1" key="1">
    <citation type="journal article" date="2020" name="Fungal Divers.">
        <title>Resolving the Mortierellaceae phylogeny through synthesis of multi-gene phylogenetics and phylogenomics.</title>
        <authorList>
            <person name="Vandepol N."/>
            <person name="Liber J."/>
            <person name="Desiro A."/>
            <person name="Na H."/>
            <person name="Kennedy M."/>
            <person name="Barry K."/>
            <person name="Grigoriev I.V."/>
            <person name="Miller A.N."/>
            <person name="O'Donnell K."/>
            <person name="Stajich J.E."/>
            <person name="Bonito G."/>
        </authorList>
    </citation>
    <scope>NUCLEOTIDE SEQUENCE</scope>
    <source>
        <strain evidence="1">KOD1015</strain>
    </source>
</reference>
<dbReference type="SUPFAM" id="SSF52540">
    <property type="entry name" value="P-loop containing nucleoside triphosphate hydrolases"/>
    <property type="match status" value="1"/>
</dbReference>
<gene>
    <name evidence="1" type="ORF">BGW38_010507</name>
</gene>
<dbReference type="Proteomes" id="UP000780801">
    <property type="component" value="Unassembled WGS sequence"/>
</dbReference>
<evidence type="ECO:0000313" key="1">
    <source>
        <dbReference type="EMBL" id="KAF9532724.1"/>
    </source>
</evidence>
<organism evidence="1 2">
    <name type="scientific">Lunasporangiospora selenospora</name>
    <dbReference type="NCBI Taxonomy" id="979761"/>
    <lineage>
        <taxon>Eukaryota</taxon>
        <taxon>Fungi</taxon>
        <taxon>Fungi incertae sedis</taxon>
        <taxon>Mucoromycota</taxon>
        <taxon>Mortierellomycotina</taxon>
        <taxon>Mortierellomycetes</taxon>
        <taxon>Mortierellales</taxon>
        <taxon>Mortierellaceae</taxon>
        <taxon>Lunasporangiospora</taxon>
    </lineage>
</organism>
<proteinExistence type="predicted"/>
<protein>
    <recommendedName>
        <fullName evidence="3">Adenylate kinase</fullName>
    </recommendedName>
</protein>
<feature type="non-terminal residue" evidence="1">
    <location>
        <position position="1"/>
    </location>
</feature>
<dbReference type="InterPro" id="IPR027417">
    <property type="entry name" value="P-loop_NTPase"/>
</dbReference>
<sequence length="80" mass="8838">TSEIKDAKLIFNQAFKNVQDTYGRENMRFPKEIIWLMGAPGSGKGTHTPAILRSRGITNPSISMSSLLSTPECKEQINKG</sequence>
<dbReference type="Gene3D" id="3.40.50.300">
    <property type="entry name" value="P-loop containing nucleotide triphosphate hydrolases"/>
    <property type="match status" value="1"/>
</dbReference>
<feature type="non-terminal residue" evidence="1">
    <location>
        <position position="80"/>
    </location>
</feature>
<evidence type="ECO:0008006" key="3">
    <source>
        <dbReference type="Google" id="ProtNLM"/>
    </source>
</evidence>
<evidence type="ECO:0000313" key="2">
    <source>
        <dbReference type="Proteomes" id="UP000780801"/>
    </source>
</evidence>
<accession>A0A9P6EPH0</accession>